<dbReference type="EMBL" id="JAAXLJ010000032">
    <property type="protein sequence ID" value="NLR19567.1"/>
    <property type="molecule type" value="Genomic_DNA"/>
</dbReference>
<evidence type="ECO:0000313" key="2">
    <source>
        <dbReference type="Proteomes" id="UP000763447"/>
    </source>
</evidence>
<dbReference type="Gene3D" id="3.10.105.10">
    <property type="entry name" value="Dipeptide-binding Protein, Domain 3"/>
    <property type="match status" value="1"/>
</dbReference>
<gene>
    <name evidence="1" type="ORF">HC026_11775</name>
</gene>
<proteinExistence type="predicted"/>
<sequence length="74" mass="8409">SQFNTAMKDATTSNAANEGAYWKDMRTAQSRLNENMPVVPLYSMVESHLVNPKLKGVEYHPVGENDYTRAYLEK</sequence>
<evidence type="ECO:0000313" key="1">
    <source>
        <dbReference type="EMBL" id="NLR19567.1"/>
    </source>
</evidence>
<dbReference type="Proteomes" id="UP000763447">
    <property type="component" value="Unassembled WGS sequence"/>
</dbReference>
<comment type="caution">
    <text evidence="1">The sequence shown here is derived from an EMBL/GenBank/DDBJ whole genome shotgun (WGS) entry which is preliminary data.</text>
</comment>
<dbReference type="Gene3D" id="3.40.190.10">
    <property type="entry name" value="Periplasmic binding protein-like II"/>
    <property type="match status" value="1"/>
</dbReference>
<keyword evidence="2" id="KW-1185">Reference proteome</keyword>
<reference evidence="1 2" key="1">
    <citation type="submission" date="2020-04" db="EMBL/GenBank/DDBJ databases">
        <title>A novel species of genus Lactobacillus that was isolated from fermented food Zha-chili.</title>
        <authorList>
            <person name="Zhang Z."/>
        </authorList>
    </citation>
    <scope>NUCLEOTIDE SEQUENCE [LARGE SCALE GENOMIC DNA]</scope>
    <source>
        <strain evidence="2">HBUAS51383</strain>
    </source>
</reference>
<organism evidence="1 2">
    <name type="scientific">Secundilactobacillus angelensis</name>
    <dbReference type="NCBI Taxonomy" id="2722706"/>
    <lineage>
        <taxon>Bacteria</taxon>
        <taxon>Bacillati</taxon>
        <taxon>Bacillota</taxon>
        <taxon>Bacilli</taxon>
        <taxon>Lactobacillales</taxon>
        <taxon>Lactobacillaceae</taxon>
        <taxon>Secundilactobacillus</taxon>
    </lineage>
</organism>
<accession>A0ABX1L265</accession>
<dbReference type="SUPFAM" id="SSF53850">
    <property type="entry name" value="Periplasmic binding protein-like II"/>
    <property type="match status" value="1"/>
</dbReference>
<protein>
    <submittedName>
        <fullName evidence="1">Peptide ABC transporter substrate-binding protein</fullName>
    </submittedName>
</protein>
<feature type="non-terminal residue" evidence="1">
    <location>
        <position position="1"/>
    </location>
</feature>
<name>A0ABX1L265_9LACO</name>